<sequence>MVAAGAAAPRPNPSPSPHRRRAASALSPSKSTNGNADARSSKPKAKAVPSRYLLAPSSKSTSTSTSTSTTTTSSSTSTSASTPSRRFASPLPRRSASVDRSRPAGNAAAGEAAGLNGATTTTTRSLSVAFQGRSYFLETSKAKPASSPSPVRRPVVTSAASTTPERRRPSVGTVPERGKGFEGGHSHQRWPMSAHGFEGNPLTKSLDCSLDKRGAAVLAAVRSLRQSMAFDEGVRRPSFDGGDYLMSSDTESLSSGSNSGSQDAGNGIANRARRSPKGMSVPARFLQDAAGSRLHRFADPGTPYVTHNSGLASSPRTAPVKKSLLNGFASSPLNRPVRQSSPSKLVGNSSRRMSSPSRARNSVGASASLGDQQGRSSSGYGIDGQARRRWLGGSKVDGEHLLRVLCNRHLQWRCVNAQADAALASQKMTAEKDLCDAWITTLGMRKSVALKRFQLQLFRNNWKLMTVLKGQMAYLEEWPSLEPDYADSLSGIVDALTATILCLPVTDGAKADIQDVKNSVGSAVDIMQTIGNSICTLLAKLSGTSILVSDLAKIAMQERLLMDQSRELLSTVASMHVKYCSLQGQRVQTSHRRLKHS</sequence>
<evidence type="ECO:0000313" key="5">
    <source>
        <dbReference type="Proteomes" id="UP000008810"/>
    </source>
</evidence>
<dbReference type="GeneID" id="100842694"/>
<feature type="region of interest" description="Disordered" evidence="2">
    <location>
        <begin position="139"/>
        <end position="190"/>
    </location>
</feature>
<reference evidence="3" key="2">
    <citation type="submission" date="2017-06" db="EMBL/GenBank/DDBJ databases">
        <title>WGS assembly of Brachypodium distachyon.</title>
        <authorList>
            <consortium name="The International Brachypodium Initiative"/>
            <person name="Lucas S."/>
            <person name="Harmon-Smith M."/>
            <person name="Lail K."/>
            <person name="Tice H."/>
            <person name="Grimwood J."/>
            <person name="Bruce D."/>
            <person name="Barry K."/>
            <person name="Shu S."/>
            <person name="Lindquist E."/>
            <person name="Wang M."/>
            <person name="Pitluck S."/>
            <person name="Vogel J.P."/>
            <person name="Garvin D.F."/>
            <person name="Mockler T.C."/>
            <person name="Schmutz J."/>
            <person name="Rokhsar D."/>
            <person name="Bevan M.W."/>
        </authorList>
    </citation>
    <scope>NUCLEOTIDE SEQUENCE</scope>
    <source>
        <strain evidence="3">Bd21</strain>
    </source>
</reference>
<keyword evidence="5" id="KW-1185">Reference proteome</keyword>
<dbReference type="PANTHER" id="PTHR31807:SF43">
    <property type="entry name" value="EXPRESSED PROTEIN"/>
    <property type="match status" value="1"/>
</dbReference>
<gene>
    <name evidence="4" type="primary">LOC100842694</name>
    <name evidence="3" type="ORF">BRADI_1g07760v3</name>
</gene>
<evidence type="ECO:0000256" key="1">
    <source>
        <dbReference type="ARBA" id="ARBA00010016"/>
    </source>
</evidence>
<dbReference type="RefSeq" id="XP_010229460.1">
    <property type="nucleotide sequence ID" value="XM_010231158.3"/>
</dbReference>
<dbReference type="Proteomes" id="UP000008810">
    <property type="component" value="Chromosome 1"/>
</dbReference>
<feature type="compositionally biased region" description="Low complexity" evidence="2">
    <location>
        <begin position="349"/>
        <end position="362"/>
    </location>
</feature>
<dbReference type="STRING" id="15368.I1GN05"/>
<dbReference type="OMA" id="QLYRNNW"/>
<feature type="region of interest" description="Disordered" evidence="2">
    <location>
        <begin position="1"/>
        <end position="116"/>
    </location>
</feature>
<dbReference type="HOGENOM" id="CLU_025164_2_0_1"/>
<feature type="compositionally biased region" description="Low complexity" evidence="2">
    <location>
        <begin position="142"/>
        <end position="159"/>
    </location>
</feature>
<dbReference type="Gramene" id="KQK13057">
    <property type="protein sequence ID" value="KQK13057"/>
    <property type="gene ID" value="BRADI_1g07760v3"/>
</dbReference>
<protein>
    <submittedName>
        <fullName evidence="3 4">Uncharacterized protein</fullName>
    </submittedName>
</protein>
<dbReference type="GO" id="GO:0005880">
    <property type="term" value="C:nuclear microtubule"/>
    <property type="evidence" value="ECO:0000318"/>
    <property type="project" value="GO_Central"/>
</dbReference>
<dbReference type="EMBL" id="CM000880">
    <property type="protein sequence ID" value="KQK13057.1"/>
    <property type="molecule type" value="Genomic_DNA"/>
</dbReference>
<dbReference type="eggNOG" id="ENOG502QYE5">
    <property type="taxonomic scope" value="Eukaryota"/>
</dbReference>
<dbReference type="PANTHER" id="PTHR31807">
    <property type="entry name" value="AUGMIN FAMILY MEMBER"/>
    <property type="match status" value="1"/>
</dbReference>
<evidence type="ECO:0000313" key="3">
    <source>
        <dbReference type="EMBL" id="KQK13057.1"/>
    </source>
</evidence>
<dbReference type="GO" id="GO:0005737">
    <property type="term" value="C:cytoplasm"/>
    <property type="evidence" value="ECO:0000318"/>
    <property type="project" value="GO_Central"/>
</dbReference>
<feature type="region of interest" description="Disordered" evidence="2">
    <location>
        <begin position="326"/>
        <end position="381"/>
    </location>
</feature>
<dbReference type="GO" id="GO:0051225">
    <property type="term" value="P:spindle assembly"/>
    <property type="evidence" value="ECO:0000318"/>
    <property type="project" value="GO_Central"/>
</dbReference>
<dbReference type="InterPro" id="IPR007573">
    <property type="entry name" value="QWRF"/>
</dbReference>
<proteinExistence type="inferred from homology"/>
<evidence type="ECO:0000313" key="4">
    <source>
        <dbReference type="EnsemblPlants" id="KQK13057"/>
    </source>
</evidence>
<dbReference type="Pfam" id="PF04484">
    <property type="entry name" value="QWRF"/>
    <property type="match status" value="1"/>
</dbReference>
<feature type="compositionally biased region" description="Low complexity" evidence="2">
    <location>
        <begin position="104"/>
        <end position="116"/>
    </location>
</feature>
<reference evidence="3 4" key="1">
    <citation type="journal article" date="2010" name="Nature">
        <title>Genome sequencing and analysis of the model grass Brachypodium distachyon.</title>
        <authorList>
            <consortium name="International Brachypodium Initiative"/>
        </authorList>
    </citation>
    <scope>NUCLEOTIDE SEQUENCE [LARGE SCALE GENOMIC DNA]</scope>
    <source>
        <strain evidence="3">Bd21</strain>
        <strain evidence="4">cv. Bd21</strain>
    </source>
</reference>
<feature type="compositionally biased region" description="Low complexity" evidence="2">
    <location>
        <begin position="247"/>
        <end position="267"/>
    </location>
</feature>
<reference evidence="4" key="3">
    <citation type="submission" date="2018-08" db="UniProtKB">
        <authorList>
            <consortium name="EnsemblPlants"/>
        </authorList>
    </citation>
    <scope>IDENTIFICATION</scope>
    <source>
        <strain evidence="4">cv. Bd21</strain>
    </source>
</reference>
<dbReference type="EnsemblPlants" id="KQK13057">
    <property type="protein sequence ID" value="KQK13057"/>
    <property type="gene ID" value="BRADI_1g07760v3"/>
</dbReference>
<feature type="compositionally biased region" description="Basic and acidic residues" evidence="2">
    <location>
        <begin position="176"/>
        <end position="185"/>
    </location>
</feature>
<dbReference type="GO" id="GO:0008017">
    <property type="term" value="F:microtubule binding"/>
    <property type="evidence" value="ECO:0000318"/>
    <property type="project" value="GO_Central"/>
</dbReference>
<dbReference type="KEGG" id="bdi:100842694"/>
<name>I1GN05_BRADI</name>
<feature type="compositionally biased region" description="Polar residues" evidence="2">
    <location>
        <begin position="328"/>
        <end position="348"/>
    </location>
</feature>
<organism evidence="3">
    <name type="scientific">Brachypodium distachyon</name>
    <name type="common">Purple false brome</name>
    <name type="synonym">Trachynia distachya</name>
    <dbReference type="NCBI Taxonomy" id="15368"/>
    <lineage>
        <taxon>Eukaryota</taxon>
        <taxon>Viridiplantae</taxon>
        <taxon>Streptophyta</taxon>
        <taxon>Embryophyta</taxon>
        <taxon>Tracheophyta</taxon>
        <taxon>Spermatophyta</taxon>
        <taxon>Magnoliopsida</taxon>
        <taxon>Liliopsida</taxon>
        <taxon>Poales</taxon>
        <taxon>Poaceae</taxon>
        <taxon>BOP clade</taxon>
        <taxon>Pooideae</taxon>
        <taxon>Stipodae</taxon>
        <taxon>Brachypodieae</taxon>
        <taxon>Brachypodium</taxon>
    </lineage>
</organism>
<evidence type="ECO:0000256" key="2">
    <source>
        <dbReference type="SAM" id="MobiDB-lite"/>
    </source>
</evidence>
<dbReference type="OrthoDB" id="1924320at2759"/>
<dbReference type="AlphaFoldDB" id="I1GN05"/>
<feature type="region of interest" description="Disordered" evidence="2">
    <location>
        <begin position="233"/>
        <end position="280"/>
    </location>
</feature>
<accession>I1GN05</accession>
<comment type="similarity">
    <text evidence="1">Belongs to the QWRF family.</text>
</comment>
<feature type="compositionally biased region" description="Polar residues" evidence="2">
    <location>
        <begin position="363"/>
        <end position="379"/>
    </location>
</feature>
<feature type="compositionally biased region" description="Low complexity" evidence="2">
    <location>
        <begin position="57"/>
        <end position="84"/>
    </location>
</feature>